<gene>
    <name evidence="2" type="primary">fdsR</name>
    <name evidence="2" type="ordered locus">Rmet_0552</name>
</gene>
<dbReference type="HOGENOM" id="CLU_064037_0_0_4"/>
<dbReference type="eggNOG" id="COG2005">
    <property type="taxonomic scope" value="Bacteria"/>
</dbReference>
<evidence type="ECO:0000259" key="1">
    <source>
        <dbReference type="Pfam" id="PF12727"/>
    </source>
</evidence>
<dbReference type="AlphaFoldDB" id="Q1LQY8"/>
<dbReference type="Proteomes" id="UP000002429">
    <property type="component" value="Chromosome"/>
</dbReference>
<dbReference type="SUPFAM" id="SSF53850">
    <property type="entry name" value="Periplasmic binding protein-like II"/>
    <property type="match status" value="1"/>
</dbReference>
<dbReference type="EMBL" id="CP000352">
    <property type="protein sequence ID" value="ABF07438.1"/>
    <property type="molecule type" value="Genomic_DNA"/>
</dbReference>
<dbReference type="SUPFAM" id="SSF46785">
    <property type="entry name" value="Winged helix' DNA-binding domain"/>
    <property type="match status" value="1"/>
</dbReference>
<organism evidence="2 3">
    <name type="scientific">Cupriavidus metallidurans (strain ATCC 43123 / DSM 2839 / NBRC 102507 / CH34)</name>
    <name type="common">Ralstonia metallidurans</name>
    <dbReference type="NCBI Taxonomy" id="266264"/>
    <lineage>
        <taxon>Bacteria</taxon>
        <taxon>Pseudomonadati</taxon>
        <taxon>Pseudomonadota</taxon>
        <taxon>Betaproteobacteria</taxon>
        <taxon>Burkholderiales</taxon>
        <taxon>Burkholderiaceae</taxon>
        <taxon>Cupriavidus</taxon>
    </lineage>
</organism>
<dbReference type="PANTHER" id="PTHR38431:SF1">
    <property type="entry name" value="BLL2305 PROTEIN"/>
    <property type="match status" value="1"/>
</dbReference>
<feature type="domain" description="PBP" evidence="1">
    <location>
        <begin position="155"/>
        <end position="337"/>
    </location>
</feature>
<dbReference type="InterPro" id="IPR024370">
    <property type="entry name" value="PBP_domain"/>
</dbReference>
<sequence>MPRSICYFPHMLRISIHPHLQIRDDTARTPAPALDVSRLVALLGHIEATGNIAQSAEAVSLSYRYAWGILRDAETLFGGALIAKTRGRGSVLTPLAQQLVWASKRIAARLSPTLESLASELEIELKKLMAESDPAVRIHASHGFAVAALRDFLDEQKVRHDLKYCGSLEAAAALAEGACDIAGFHVPIGEFEEETLRRFTRLLHPQTHCLIHLATRAQGLFVRPGNPLNVLTLEDLVRPDVRFVNRQMGSGTRLLLDLMLARRGIDSSRIEGFNNGEFTHAAVAAYIGSGMADVGFGVETAARRFGLEFVPVLKERYFFAIETKALQNPALTGAVNAMKSGSFRERVNALPGYDGEMTGLVQSFEEAFPGMLP</sequence>
<dbReference type="Gene3D" id="1.10.10.10">
    <property type="entry name" value="Winged helix-like DNA-binding domain superfamily/Winged helix DNA-binding domain"/>
    <property type="match status" value="1"/>
</dbReference>
<accession>Q1LQY8</accession>
<dbReference type="InterPro" id="IPR036388">
    <property type="entry name" value="WH-like_DNA-bd_sf"/>
</dbReference>
<protein>
    <submittedName>
        <fullName evidence="2">Transcriptional regulator of formate dehydrogenase operon</fullName>
    </submittedName>
</protein>
<proteinExistence type="predicted"/>
<name>Q1LQY8_CUPMC</name>
<dbReference type="eggNOG" id="COG1910">
    <property type="taxonomic scope" value="Bacteria"/>
</dbReference>
<dbReference type="Pfam" id="PF12727">
    <property type="entry name" value="PBP_like"/>
    <property type="match status" value="1"/>
</dbReference>
<evidence type="ECO:0000313" key="2">
    <source>
        <dbReference type="EMBL" id="ABF07438.1"/>
    </source>
</evidence>
<evidence type="ECO:0000313" key="3">
    <source>
        <dbReference type="Proteomes" id="UP000002429"/>
    </source>
</evidence>
<dbReference type="InterPro" id="IPR036390">
    <property type="entry name" value="WH_DNA-bd_sf"/>
</dbReference>
<dbReference type="STRING" id="266264.Rmet_0552"/>
<keyword evidence="3" id="KW-1185">Reference proteome</keyword>
<dbReference type="KEGG" id="rme:Rmet_0552"/>
<dbReference type="PANTHER" id="PTHR38431">
    <property type="entry name" value="BLL2305 PROTEIN"/>
    <property type="match status" value="1"/>
</dbReference>
<reference evidence="3" key="1">
    <citation type="journal article" date="2010" name="PLoS ONE">
        <title>The complete genome sequence of Cupriavidus metallidurans strain CH34, a master survivalist in harsh and anthropogenic environments.</title>
        <authorList>
            <person name="Janssen P.J."/>
            <person name="Van Houdt R."/>
            <person name="Moors H."/>
            <person name="Monsieurs P."/>
            <person name="Morin N."/>
            <person name="Michaux A."/>
            <person name="Benotmane M.A."/>
            <person name="Leys N."/>
            <person name="Vallaeys T."/>
            <person name="Lapidus A."/>
            <person name="Monchy S."/>
            <person name="Medigue C."/>
            <person name="Taghavi S."/>
            <person name="McCorkle S."/>
            <person name="Dunn J."/>
            <person name="van der Lelie D."/>
            <person name="Mergeay M."/>
        </authorList>
    </citation>
    <scope>NUCLEOTIDE SEQUENCE [LARGE SCALE GENOMIC DNA]</scope>
    <source>
        <strain evidence="3">ATCC 43123 / DSM 2839 / NBRC 102507 / CH34</strain>
    </source>
</reference>